<feature type="compositionally biased region" description="Basic and acidic residues" evidence="1">
    <location>
        <begin position="648"/>
        <end position="671"/>
    </location>
</feature>
<dbReference type="InterPro" id="IPR001849">
    <property type="entry name" value="PH_domain"/>
</dbReference>
<feature type="compositionally biased region" description="Basic and acidic residues" evidence="1">
    <location>
        <begin position="720"/>
        <end position="743"/>
    </location>
</feature>
<feature type="compositionally biased region" description="Low complexity" evidence="1">
    <location>
        <begin position="914"/>
        <end position="929"/>
    </location>
</feature>
<feature type="region of interest" description="Disordered" evidence="1">
    <location>
        <begin position="545"/>
        <end position="605"/>
    </location>
</feature>
<feature type="region of interest" description="Disordered" evidence="1">
    <location>
        <begin position="124"/>
        <end position="166"/>
    </location>
</feature>
<feature type="compositionally biased region" description="Pro residues" evidence="1">
    <location>
        <begin position="885"/>
        <end position="900"/>
    </location>
</feature>
<feature type="compositionally biased region" description="Pro residues" evidence="1">
    <location>
        <begin position="956"/>
        <end position="969"/>
    </location>
</feature>
<evidence type="ECO:0000259" key="2">
    <source>
        <dbReference type="PROSITE" id="PS50003"/>
    </source>
</evidence>
<dbReference type="PROSITE" id="PS50003">
    <property type="entry name" value="PH_DOMAIN"/>
    <property type="match status" value="1"/>
</dbReference>
<dbReference type="STRING" id="933852.A0A0C3ART7"/>
<feature type="compositionally biased region" description="Pro residues" evidence="1">
    <location>
        <begin position="1108"/>
        <end position="1121"/>
    </location>
</feature>
<feature type="region of interest" description="Disordered" evidence="1">
    <location>
        <begin position="1106"/>
        <end position="1125"/>
    </location>
</feature>
<reference evidence="4" key="2">
    <citation type="submission" date="2015-01" db="EMBL/GenBank/DDBJ databases">
        <title>Evolutionary Origins and Diversification of the Mycorrhizal Mutualists.</title>
        <authorList>
            <consortium name="DOE Joint Genome Institute"/>
            <consortium name="Mycorrhizal Genomics Consortium"/>
            <person name="Kohler A."/>
            <person name="Kuo A."/>
            <person name="Nagy L.G."/>
            <person name="Floudas D."/>
            <person name="Copeland A."/>
            <person name="Barry K.W."/>
            <person name="Cichocki N."/>
            <person name="Veneault-Fourrey C."/>
            <person name="LaButti K."/>
            <person name="Lindquist E.A."/>
            <person name="Lipzen A."/>
            <person name="Lundell T."/>
            <person name="Morin E."/>
            <person name="Murat C."/>
            <person name="Riley R."/>
            <person name="Ohm R."/>
            <person name="Sun H."/>
            <person name="Tunlid A."/>
            <person name="Henrissat B."/>
            <person name="Grigoriev I.V."/>
            <person name="Hibbett D.S."/>
            <person name="Martin F."/>
        </authorList>
    </citation>
    <scope>NUCLEOTIDE SEQUENCE [LARGE SCALE GENOMIC DNA]</scope>
    <source>
        <strain evidence="4">MAFF 305830</strain>
    </source>
</reference>
<feature type="region of interest" description="Disordered" evidence="1">
    <location>
        <begin position="1233"/>
        <end position="1256"/>
    </location>
</feature>
<feature type="compositionally biased region" description="Low complexity" evidence="1">
    <location>
        <begin position="40"/>
        <end position="51"/>
    </location>
</feature>
<feature type="region of interest" description="Disordered" evidence="1">
    <location>
        <begin position="35"/>
        <end position="54"/>
    </location>
</feature>
<reference evidence="3 4" key="1">
    <citation type="submission" date="2014-04" db="EMBL/GenBank/DDBJ databases">
        <authorList>
            <consortium name="DOE Joint Genome Institute"/>
            <person name="Kuo A."/>
            <person name="Zuccaro A."/>
            <person name="Kohler A."/>
            <person name="Nagy L.G."/>
            <person name="Floudas D."/>
            <person name="Copeland A."/>
            <person name="Barry K.W."/>
            <person name="Cichocki N."/>
            <person name="Veneault-Fourrey C."/>
            <person name="LaButti K."/>
            <person name="Lindquist E.A."/>
            <person name="Lipzen A."/>
            <person name="Lundell T."/>
            <person name="Morin E."/>
            <person name="Murat C."/>
            <person name="Sun H."/>
            <person name="Tunlid A."/>
            <person name="Henrissat B."/>
            <person name="Grigoriev I.V."/>
            <person name="Hibbett D.S."/>
            <person name="Martin F."/>
            <person name="Nordberg H.P."/>
            <person name="Cantor M.N."/>
            <person name="Hua S.X."/>
        </authorList>
    </citation>
    <scope>NUCLEOTIDE SEQUENCE [LARGE SCALE GENOMIC DNA]</scope>
    <source>
        <strain evidence="3 4">MAFF 305830</strain>
    </source>
</reference>
<dbReference type="EMBL" id="KN824348">
    <property type="protein sequence ID" value="KIM22764.1"/>
    <property type="molecule type" value="Genomic_DNA"/>
</dbReference>
<feature type="domain" description="PH" evidence="2">
    <location>
        <begin position="184"/>
        <end position="312"/>
    </location>
</feature>
<feature type="compositionally biased region" description="Polar residues" evidence="1">
    <location>
        <begin position="493"/>
        <end position="521"/>
    </location>
</feature>
<feature type="region of interest" description="Disordered" evidence="1">
    <location>
        <begin position="626"/>
        <end position="995"/>
    </location>
</feature>
<proteinExistence type="predicted"/>
<feature type="region of interest" description="Disordered" evidence="1">
    <location>
        <begin position="465"/>
        <end position="529"/>
    </location>
</feature>
<evidence type="ECO:0000313" key="3">
    <source>
        <dbReference type="EMBL" id="KIM22764.1"/>
    </source>
</evidence>
<feature type="compositionally biased region" description="Pro residues" evidence="1">
    <location>
        <begin position="429"/>
        <end position="444"/>
    </location>
</feature>
<feature type="compositionally biased region" description="Pro residues" evidence="1">
    <location>
        <begin position="596"/>
        <end position="605"/>
    </location>
</feature>
<evidence type="ECO:0000313" key="4">
    <source>
        <dbReference type="Proteomes" id="UP000054097"/>
    </source>
</evidence>
<name>A0A0C3ART7_SERVB</name>
<feature type="region of interest" description="Disordered" evidence="1">
    <location>
        <begin position="427"/>
        <end position="447"/>
    </location>
</feature>
<organism evidence="3 4">
    <name type="scientific">Serendipita vermifera MAFF 305830</name>
    <dbReference type="NCBI Taxonomy" id="933852"/>
    <lineage>
        <taxon>Eukaryota</taxon>
        <taxon>Fungi</taxon>
        <taxon>Dikarya</taxon>
        <taxon>Basidiomycota</taxon>
        <taxon>Agaricomycotina</taxon>
        <taxon>Agaricomycetes</taxon>
        <taxon>Sebacinales</taxon>
        <taxon>Serendipitaceae</taxon>
        <taxon>Serendipita</taxon>
    </lineage>
</organism>
<dbReference type="Proteomes" id="UP000054097">
    <property type="component" value="Unassembled WGS sequence"/>
</dbReference>
<keyword evidence="4" id="KW-1185">Reference proteome</keyword>
<feature type="compositionally biased region" description="Polar residues" evidence="1">
    <location>
        <begin position="1056"/>
        <end position="1066"/>
    </location>
</feature>
<feature type="compositionally biased region" description="Polar residues" evidence="1">
    <location>
        <begin position="827"/>
        <end position="872"/>
    </location>
</feature>
<dbReference type="PANTHER" id="PTHR24216">
    <property type="entry name" value="PAXILLIN-RELATED"/>
    <property type="match status" value="1"/>
</dbReference>
<accession>A0A0C3ART7</accession>
<protein>
    <recommendedName>
        <fullName evidence="2">PH domain-containing protein</fullName>
    </recommendedName>
</protein>
<dbReference type="OrthoDB" id="3256387at2759"/>
<sequence length="1295" mass="137782">MDNHQAPGMNSRRNRNSILQTAGDALGFRLNKRKRMSTVSSHGQSPSYSGSLNKHTPSIFDDVVLEISANGTGGFYPPPTVLEYAEEDSAEREARERLRDAAAQAVGLSHATTNTNTNFYTAPAVMSSGPHQYKDTTSVDQHRPAPAETHSGKSRGSMLKTTTIGPIKSGLPRYPGTLSSIQTHVQNSAHLLKYHASPSPFLILSRSKQWKTRYIVITSIEHKNPRRTEAHLHLFKAGAPDDRELERMRIHTKSIVYVADEEVGGGRQFVLKIGGNGVDSSNKDLGPTSWLLQMHDSTSMQRWIQIVKNAVLLQKAERDGPITDVYPNTYNYTNQEHASEPDMPASAKSFASVNPLPMTTTIDSGIENVNAGAQPNGVSTSLGPVSALNRLWNNRPTSRQLSVSGSSIATAFATPSLNSQASVHMTAISPPPPPISPPPLPPLEPDSVVQEVTPSRSRESMLYNLFRPTSPPSLQHQHQQQPSITHMSPPISPTASLPFTEDTVTSQSSTTIGTTRFSPNGTPRHAHHSSSFSVDWDAIDAGSLGGINAKRSNPVMQTGLAPPPRRRPLTGGGLPQRQSSPPKDLVPEEESRLSPSPIPIVSPLPLPLEDAQQSFEEEDGDVTMETALRGQGGQRSYFNDDDDDELEEHEHEHEHERGVTHSTMMDEREPLDFSPITAHSPGQDEEGSQRSAHLPSPLQRPGLQLSSASSFGATGSVKTAMHEHGSLGSRDDLITEEDHRDLGDGEGGGDGMNQFHLPSGTRRRSRLSSVPRQLSPPVGPPPPIPMFHSPPFPAVSPAQEYSSSERPGSSSSIPSTVPSLQAGGLSTLLSKRISTMSTDAPSFKSTESSGGGSINNSKLVSNPSYASGSRLSTIPGPLGPRSSAFPPPRPIPNVAPPPAPLDDLSSVGGHHRLSLSSFGKGGPSSPSTRSGGGGSGSASSRSEFVNRLTRYSVGPAGPPPTSALPPTPVDPDTSVSSIGGYSQAPPRNSMSSFSSNGNSNLASNLFTIPASPAAGKVSPSSSIPLPAMAPIPIRPLPPTPNLIRANDAERRPVSPSGLSTTSNRSARSVSAIPFVRMSTLKMRLRMMSNPNPIRGAEGNDIQAGLASIPPPQPPPDFPLPETPHESRQMKSQSQVITYADASHMNERGYGHHVHAHSYSTTPPITPPLLGETITSRLDHFPFGPGASTAQIAASLPNGITSSSASSSTAAATTPGGGTMLFASRALRTVMAPTPEITPLSPPPRRNSRASRDLTPLEKERWKAVVAGLEEESAKAVPYDGVPAKHSAINLHSFAD</sequence>
<gene>
    <name evidence="3" type="ORF">M408DRAFT_28413</name>
</gene>
<feature type="compositionally biased region" description="Pro residues" evidence="1">
    <location>
        <begin position="777"/>
        <end position="794"/>
    </location>
</feature>
<feature type="region of interest" description="Disordered" evidence="1">
    <location>
        <begin position="1036"/>
        <end position="1066"/>
    </location>
</feature>
<evidence type="ECO:0000256" key="1">
    <source>
        <dbReference type="SAM" id="MobiDB-lite"/>
    </source>
</evidence>
<feature type="compositionally biased region" description="Low complexity" evidence="1">
    <location>
        <begin position="472"/>
        <end position="483"/>
    </location>
</feature>
<dbReference type="HOGENOM" id="CLU_004467_0_0_1"/>
<feature type="compositionally biased region" description="Low complexity" evidence="1">
    <location>
        <begin position="802"/>
        <end position="819"/>
    </location>
</feature>
<feature type="compositionally biased region" description="Polar residues" evidence="1">
    <location>
        <begin position="704"/>
        <end position="717"/>
    </location>
</feature>